<dbReference type="InterPro" id="IPR000847">
    <property type="entry name" value="LysR_HTH_N"/>
</dbReference>
<dbReference type="STRING" id="991905.SL003B_1121"/>
<dbReference type="Gene3D" id="1.10.10.10">
    <property type="entry name" value="Winged helix-like DNA-binding domain superfamily/Winged helix DNA-binding domain"/>
    <property type="match status" value="2"/>
</dbReference>
<dbReference type="GO" id="GO:0003700">
    <property type="term" value="F:DNA-binding transcription factor activity"/>
    <property type="evidence" value="ECO:0007669"/>
    <property type="project" value="InterPro"/>
</dbReference>
<gene>
    <name evidence="6" type="ordered locus">SL003B_1121</name>
</gene>
<dbReference type="InterPro" id="IPR050950">
    <property type="entry name" value="HTH-type_LysR_regulators"/>
</dbReference>
<dbReference type="GO" id="GO:0003677">
    <property type="term" value="F:DNA binding"/>
    <property type="evidence" value="ECO:0007669"/>
    <property type="project" value="UniProtKB-KW"/>
</dbReference>
<keyword evidence="7" id="KW-1185">Reference proteome</keyword>
<dbReference type="InterPro" id="IPR036390">
    <property type="entry name" value="WH_DNA-bd_sf"/>
</dbReference>
<dbReference type="SUPFAM" id="SSF46785">
    <property type="entry name" value="Winged helix' DNA-binding domain"/>
    <property type="match status" value="2"/>
</dbReference>
<dbReference type="SUPFAM" id="SSF53850">
    <property type="entry name" value="Periplasmic binding protein-like II"/>
    <property type="match status" value="1"/>
</dbReference>
<feature type="domain" description="HTH lysR-type" evidence="5">
    <location>
        <begin position="1"/>
        <end position="47"/>
    </location>
</feature>
<dbReference type="KEGG" id="pgv:SL003B_1121"/>
<dbReference type="InterPro" id="IPR005119">
    <property type="entry name" value="LysR_subst-bd"/>
</dbReference>
<evidence type="ECO:0000313" key="6">
    <source>
        <dbReference type="EMBL" id="ADZ69550.1"/>
    </source>
</evidence>
<dbReference type="AlphaFoldDB" id="F2IZJ3"/>
<dbReference type="InterPro" id="IPR036388">
    <property type="entry name" value="WH-like_DNA-bd_sf"/>
</dbReference>
<dbReference type="PROSITE" id="PS50931">
    <property type="entry name" value="HTH_LYSR"/>
    <property type="match status" value="2"/>
</dbReference>
<dbReference type="Gene3D" id="3.40.190.10">
    <property type="entry name" value="Periplasmic binding protein-like II"/>
    <property type="match status" value="2"/>
</dbReference>
<proteinExistence type="inferred from homology"/>
<evidence type="ECO:0000256" key="4">
    <source>
        <dbReference type="ARBA" id="ARBA00023163"/>
    </source>
</evidence>
<comment type="similarity">
    <text evidence="1">Belongs to the LysR transcriptional regulatory family.</text>
</comment>
<dbReference type="PRINTS" id="PR00039">
    <property type="entry name" value="HTHLYSR"/>
</dbReference>
<dbReference type="PANTHER" id="PTHR30419:SF8">
    <property type="entry name" value="NITROGEN ASSIMILATION TRANSCRIPTIONAL ACTIVATOR-RELATED"/>
    <property type="match status" value="1"/>
</dbReference>
<evidence type="ECO:0000259" key="5">
    <source>
        <dbReference type="PROSITE" id="PS50931"/>
    </source>
</evidence>
<sequence length="399" mass="43148">MAEANGFAGAARLVNMSQPAITRAVQSLEAELGASLFHRTSRTLGMTGAGRLLTQRARRAQDYLKAAEAELHAFDRQAPERTNMLAQHAADHEFAALLAIAESGSISAAARAAGPSQPALNKSLRTLEERIGHTLFHRTSNGMRLTPAGEILLRRVKLARSEIRQAVEEIRYLRGEAGGRIRIGALPLTRVQLVPLAIENLLETFPLAEVAIVDGTYEVLLKALRNGDIDILAGTIRRPAPVEGLNSEELFLDDVAIVACADHPLAGRERVDLADCLDHGWILPFQGVPLRQKFEETLRDRGLSAPQNVIEADSIVAVRSLLMRGSRLAILSRHQVHYEVIWGVLKILPVDLPDVMRPVGTTVRADFSPTPAAAALLDALRAAALVVSAQPARLSAGIL</sequence>
<evidence type="ECO:0000256" key="1">
    <source>
        <dbReference type="ARBA" id="ARBA00009437"/>
    </source>
</evidence>
<dbReference type="EMBL" id="CP002568">
    <property type="protein sequence ID" value="ADZ69550.1"/>
    <property type="molecule type" value="Genomic_DNA"/>
</dbReference>
<dbReference type="Pfam" id="PF03466">
    <property type="entry name" value="LysR_substrate"/>
    <property type="match status" value="1"/>
</dbReference>
<dbReference type="Proteomes" id="UP000008130">
    <property type="component" value="Chromosome"/>
</dbReference>
<dbReference type="PATRIC" id="fig|991905.3.peg.1142"/>
<evidence type="ECO:0000313" key="7">
    <source>
        <dbReference type="Proteomes" id="UP000008130"/>
    </source>
</evidence>
<keyword evidence="4" id="KW-0804">Transcription</keyword>
<dbReference type="GO" id="GO:0005829">
    <property type="term" value="C:cytosol"/>
    <property type="evidence" value="ECO:0007669"/>
    <property type="project" value="TreeGrafter"/>
</dbReference>
<name>F2IZJ3_POLGS</name>
<dbReference type="HOGENOM" id="CLU_039613_6_0_5"/>
<dbReference type="PANTHER" id="PTHR30419">
    <property type="entry name" value="HTH-TYPE TRANSCRIPTIONAL REGULATOR YBHD"/>
    <property type="match status" value="1"/>
</dbReference>
<keyword evidence="2" id="KW-0805">Transcription regulation</keyword>
<feature type="domain" description="HTH lysR-type" evidence="5">
    <location>
        <begin position="96"/>
        <end position="146"/>
    </location>
</feature>
<organism evidence="6 7">
    <name type="scientific">Polymorphum gilvum (strain LMG 25793 / CGMCC 1.9160 / SL003B-26A1)</name>
    <dbReference type="NCBI Taxonomy" id="991905"/>
    <lineage>
        <taxon>Bacteria</taxon>
        <taxon>Pseudomonadati</taxon>
        <taxon>Pseudomonadota</taxon>
        <taxon>Alphaproteobacteria</taxon>
        <taxon>Rhodobacterales</taxon>
        <taxon>Paracoccaceae</taxon>
        <taxon>Polymorphum</taxon>
    </lineage>
</organism>
<dbReference type="eggNOG" id="COG0583">
    <property type="taxonomic scope" value="Bacteria"/>
</dbReference>
<protein>
    <submittedName>
        <fullName evidence="6">Transcription factor transcription regulator protein</fullName>
    </submittedName>
</protein>
<evidence type="ECO:0000256" key="2">
    <source>
        <dbReference type="ARBA" id="ARBA00023015"/>
    </source>
</evidence>
<dbReference type="Pfam" id="PF00126">
    <property type="entry name" value="HTH_1"/>
    <property type="match status" value="2"/>
</dbReference>
<evidence type="ECO:0000256" key="3">
    <source>
        <dbReference type="ARBA" id="ARBA00023125"/>
    </source>
</evidence>
<keyword evidence="3" id="KW-0238">DNA-binding</keyword>
<accession>F2IZJ3</accession>
<reference evidence="6 7" key="1">
    <citation type="journal article" date="2011" name="J. Bacteriol.">
        <title>Complete genome sequence of Polymorphum gilvum SL003B-26A1T, a crude oil-degrading bacterium from oil-polluted saline soil.</title>
        <authorList>
            <person name="Li S.G."/>
            <person name="Tang Y.Q."/>
            <person name="Nie Y."/>
            <person name="Cai M."/>
            <person name="Wu X.L."/>
        </authorList>
    </citation>
    <scope>NUCLEOTIDE SEQUENCE [LARGE SCALE GENOMIC DNA]</scope>
    <source>
        <strain evidence="7">LMG 25793 / CGMCC 1.9160 / SL003B-26A1</strain>
    </source>
</reference>